<dbReference type="PANTHER" id="PTHR30592:SF1">
    <property type="entry name" value="SULFUR CARRIER PROTEIN FDHD"/>
    <property type="match status" value="1"/>
</dbReference>
<feature type="binding site" evidence="3">
    <location>
        <begin position="265"/>
        <end position="270"/>
    </location>
    <ligand>
        <name>Mo-bis(molybdopterin guanine dinucleotide)</name>
        <dbReference type="ChEBI" id="CHEBI:60539"/>
    </ligand>
</feature>
<dbReference type="PIRSF" id="PIRSF015626">
    <property type="entry name" value="FdhD"/>
    <property type="match status" value="1"/>
</dbReference>
<dbReference type="InterPro" id="IPR003786">
    <property type="entry name" value="FdhD"/>
</dbReference>
<dbReference type="AlphaFoldDB" id="A0A521EYQ5"/>
<dbReference type="HAMAP" id="MF_00187">
    <property type="entry name" value="FdhD"/>
    <property type="match status" value="1"/>
</dbReference>
<dbReference type="Proteomes" id="UP000315636">
    <property type="component" value="Unassembled WGS sequence"/>
</dbReference>
<evidence type="ECO:0000256" key="3">
    <source>
        <dbReference type="HAMAP-Rule" id="MF_00187"/>
    </source>
</evidence>
<organism evidence="4 5">
    <name type="scientific">Melghirimyces algeriensis</name>
    <dbReference type="NCBI Taxonomy" id="910412"/>
    <lineage>
        <taxon>Bacteria</taxon>
        <taxon>Bacillati</taxon>
        <taxon>Bacillota</taxon>
        <taxon>Bacilli</taxon>
        <taxon>Bacillales</taxon>
        <taxon>Thermoactinomycetaceae</taxon>
        <taxon>Melghirimyces</taxon>
    </lineage>
</organism>
<dbReference type="GO" id="GO:0016783">
    <property type="term" value="F:sulfurtransferase activity"/>
    <property type="evidence" value="ECO:0007669"/>
    <property type="project" value="InterPro"/>
</dbReference>
<name>A0A521EYQ5_9BACL</name>
<dbReference type="GO" id="GO:0005737">
    <property type="term" value="C:cytoplasm"/>
    <property type="evidence" value="ECO:0007669"/>
    <property type="project" value="UniProtKB-SubCell"/>
</dbReference>
<dbReference type="Pfam" id="PF02634">
    <property type="entry name" value="FdhD-NarQ"/>
    <property type="match status" value="1"/>
</dbReference>
<dbReference type="GO" id="GO:0097163">
    <property type="term" value="F:sulfur carrier activity"/>
    <property type="evidence" value="ECO:0007669"/>
    <property type="project" value="UniProtKB-UniRule"/>
</dbReference>
<dbReference type="Gene3D" id="3.10.20.10">
    <property type="match status" value="1"/>
</dbReference>
<evidence type="ECO:0000256" key="1">
    <source>
        <dbReference type="ARBA" id="ARBA00022490"/>
    </source>
</evidence>
<gene>
    <name evidence="3" type="primary">fdhD</name>
    <name evidence="4" type="ORF">SAMN06264849_11185</name>
</gene>
<keyword evidence="2 3" id="KW-0501">Molybdenum cofactor biosynthesis</keyword>
<dbReference type="InterPro" id="IPR016193">
    <property type="entry name" value="Cytidine_deaminase-like"/>
</dbReference>
<evidence type="ECO:0000313" key="5">
    <source>
        <dbReference type="Proteomes" id="UP000315636"/>
    </source>
</evidence>
<dbReference type="PANTHER" id="PTHR30592">
    <property type="entry name" value="FORMATE DEHYDROGENASE"/>
    <property type="match status" value="1"/>
</dbReference>
<dbReference type="RefSeq" id="WP_142506473.1">
    <property type="nucleotide sequence ID" value="NZ_FXTI01000011.1"/>
</dbReference>
<dbReference type="Gene3D" id="3.40.140.10">
    <property type="entry name" value="Cytidine Deaminase, domain 2"/>
    <property type="match status" value="1"/>
</dbReference>
<protein>
    <recommendedName>
        <fullName evidence="3">Sulfur carrier protein FdhD</fullName>
    </recommendedName>
</protein>
<evidence type="ECO:0000313" key="4">
    <source>
        <dbReference type="EMBL" id="SMO89162.1"/>
    </source>
</evidence>
<dbReference type="NCBIfam" id="TIGR00129">
    <property type="entry name" value="fdhD_narQ"/>
    <property type="match status" value="1"/>
</dbReference>
<comment type="function">
    <text evidence="3">Required for formate dehydrogenase (FDH) activity. Acts as a sulfur carrier protein that transfers sulfur from IscS to the molybdenum cofactor prior to its insertion into FDH.</text>
</comment>
<dbReference type="SUPFAM" id="SSF53927">
    <property type="entry name" value="Cytidine deaminase-like"/>
    <property type="match status" value="1"/>
</dbReference>
<dbReference type="OrthoDB" id="9782042at2"/>
<proteinExistence type="inferred from homology"/>
<keyword evidence="1 3" id="KW-0963">Cytoplasm</keyword>
<feature type="active site" description="Cysteine persulfide intermediate" evidence="3">
    <location>
        <position position="124"/>
    </location>
</feature>
<keyword evidence="5" id="KW-1185">Reference proteome</keyword>
<accession>A0A521EYQ5</accession>
<comment type="similarity">
    <text evidence="3">Belongs to the FdhD family.</text>
</comment>
<dbReference type="GO" id="GO:0006777">
    <property type="term" value="P:Mo-molybdopterin cofactor biosynthetic process"/>
    <property type="evidence" value="ECO:0007669"/>
    <property type="project" value="UniProtKB-UniRule"/>
</dbReference>
<sequence>MRQTRSRSTHRWIQKFKDHTSVQSRDSLVVEEPMEIRLVFPHLPEPVSVAVTMRTPGNDFELAAGFLFTEGILTSIDDVETITYCHHLKLDGEQPYNIVNINLRPGISIDLNRLQRNFYTSSSCGVCGKASLEAVRIRGVAPVQSNLTVTPSTIHRLGETLRQEQKIFDRTGGLHAAGWFDPLGNPLFLREDVGRHNAVDKLLGHAFLHKNHSFSNGILMVSGRTSFEIMQKAAVAGIPIVTAISAPSSLACDVAKEFNITLIGFARENRFNVYTGSHRIQDEQS</sequence>
<dbReference type="NCBIfam" id="NF001943">
    <property type="entry name" value="PRK00724.1-2"/>
    <property type="match status" value="1"/>
</dbReference>
<dbReference type="EMBL" id="FXTI01000011">
    <property type="protein sequence ID" value="SMO89162.1"/>
    <property type="molecule type" value="Genomic_DNA"/>
</dbReference>
<reference evidence="4 5" key="1">
    <citation type="submission" date="2017-05" db="EMBL/GenBank/DDBJ databases">
        <authorList>
            <person name="Varghese N."/>
            <person name="Submissions S."/>
        </authorList>
    </citation>
    <scope>NUCLEOTIDE SEQUENCE [LARGE SCALE GENOMIC DNA]</scope>
    <source>
        <strain evidence="4 5">DSM 45474</strain>
    </source>
</reference>
<evidence type="ECO:0000256" key="2">
    <source>
        <dbReference type="ARBA" id="ARBA00023150"/>
    </source>
</evidence>
<comment type="subcellular location">
    <subcellularLocation>
        <location evidence="3">Cytoplasm</location>
    </subcellularLocation>
</comment>